<dbReference type="InterPro" id="IPR036412">
    <property type="entry name" value="HAD-like_sf"/>
</dbReference>
<name>A0ABQ2RM63_9DEIO</name>
<dbReference type="SFLD" id="SFLDS00003">
    <property type="entry name" value="Haloacid_Dehalogenase"/>
    <property type="match status" value="1"/>
</dbReference>
<dbReference type="RefSeq" id="WP_189063666.1">
    <property type="nucleotide sequence ID" value="NZ_BMQM01000003.1"/>
</dbReference>
<evidence type="ECO:0000256" key="2">
    <source>
        <dbReference type="ARBA" id="ARBA00022801"/>
    </source>
</evidence>
<dbReference type="Pfam" id="PF00702">
    <property type="entry name" value="Hydrolase"/>
    <property type="match status" value="1"/>
</dbReference>
<dbReference type="PANTHER" id="PTHR46470">
    <property type="entry name" value="N-ACYLNEURAMINATE-9-PHOSPHATASE"/>
    <property type="match status" value="1"/>
</dbReference>
<proteinExistence type="predicted"/>
<dbReference type="InterPro" id="IPR006549">
    <property type="entry name" value="HAD-SF_hydro_IIIA"/>
</dbReference>
<organism evidence="4 5">
    <name type="scientific">Deinococcus seoulensis</name>
    <dbReference type="NCBI Taxonomy" id="1837379"/>
    <lineage>
        <taxon>Bacteria</taxon>
        <taxon>Thermotogati</taxon>
        <taxon>Deinococcota</taxon>
        <taxon>Deinococci</taxon>
        <taxon>Deinococcales</taxon>
        <taxon>Deinococcaceae</taxon>
        <taxon>Deinococcus</taxon>
    </lineage>
</organism>
<dbReference type="GO" id="GO:0016787">
    <property type="term" value="F:hydrolase activity"/>
    <property type="evidence" value="ECO:0007669"/>
    <property type="project" value="UniProtKB-KW"/>
</dbReference>
<dbReference type="InterPro" id="IPR023214">
    <property type="entry name" value="HAD_sf"/>
</dbReference>
<gene>
    <name evidence="4" type="ORF">GCM10008959_07590</name>
</gene>
<protein>
    <submittedName>
        <fullName evidence="4">Hydrolase</fullName>
    </submittedName>
</protein>
<evidence type="ECO:0000313" key="4">
    <source>
        <dbReference type="EMBL" id="GGR48900.1"/>
    </source>
</evidence>
<dbReference type="SFLD" id="SFLDG01135">
    <property type="entry name" value="C1.5.6:_HAD__Beta-PGM__Phospha"/>
    <property type="match status" value="1"/>
</dbReference>
<reference evidence="5" key="1">
    <citation type="journal article" date="2019" name="Int. J. Syst. Evol. Microbiol.">
        <title>The Global Catalogue of Microorganisms (GCM) 10K type strain sequencing project: providing services to taxonomists for standard genome sequencing and annotation.</title>
        <authorList>
            <consortium name="The Broad Institute Genomics Platform"/>
            <consortium name="The Broad Institute Genome Sequencing Center for Infectious Disease"/>
            <person name="Wu L."/>
            <person name="Ma J."/>
        </authorList>
    </citation>
    <scope>NUCLEOTIDE SEQUENCE [LARGE SCALE GENOMIC DNA]</scope>
    <source>
        <strain evidence="5">JCM 31404</strain>
    </source>
</reference>
<evidence type="ECO:0000256" key="1">
    <source>
        <dbReference type="ARBA" id="ARBA00001946"/>
    </source>
</evidence>
<keyword evidence="5" id="KW-1185">Reference proteome</keyword>
<dbReference type="PRINTS" id="PR00413">
    <property type="entry name" value="HADHALOGNASE"/>
</dbReference>
<dbReference type="Proteomes" id="UP000634308">
    <property type="component" value="Unassembled WGS sequence"/>
</dbReference>
<dbReference type="InterPro" id="IPR051400">
    <property type="entry name" value="HAD-like_hydrolase"/>
</dbReference>
<dbReference type="Gene3D" id="3.40.50.1000">
    <property type="entry name" value="HAD superfamily/HAD-like"/>
    <property type="match status" value="1"/>
</dbReference>
<dbReference type="SUPFAM" id="SSF56784">
    <property type="entry name" value="HAD-like"/>
    <property type="match status" value="1"/>
</dbReference>
<comment type="cofactor">
    <cofactor evidence="1">
        <name>Mg(2+)</name>
        <dbReference type="ChEBI" id="CHEBI:18420"/>
    </cofactor>
</comment>
<sequence>MNAPIRAVILDLDDTLFDDTACTHAGLRAVARAHGLSVDPADLFARHAAHIRAIDPLLFSGQLDAHGARVRRFTGLLTELGAPDPDGEAATLTYRAAYRQHWQLLPGAPEVLRDLRAAGLRLAVLTNYVREVQGQKLAHFGLDAMVDAVLCVEDVPAAKPDPRAYHAACAALDVTPAQAVMIGDSWEKDVQGARNAGLRAVWVSRTGLPAQEPGVPVVSRLADLPVTLGLVPA</sequence>
<comment type="caution">
    <text evidence="4">The sequence shown here is derived from an EMBL/GenBank/DDBJ whole genome shotgun (WGS) entry which is preliminary data.</text>
</comment>
<accession>A0ABQ2RM63</accession>
<dbReference type="NCBIfam" id="TIGR01549">
    <property type="entry name" value="HAD-SF-IA-v1"/>
    <property type="match status" value="1"/>
</dbReference>
<evidence type="ECO:0000256" key="3">
    <source>
        <dbReference type="ARBA" id="ARBA00022842"/>
    </source>
</evidence>
<dbReference type="NCBIfam" id="TIGR01662">
    <property type="entry name" value="HAD-SF-IIIA"/>
    <property type="match status" value="1"/>
</dbReference>
<dbReference type="NCBIfam" id="TIGR01509">
    <property type="entry name" value="HAD-SF-IA-v3"/>
    <property type="match status" value="1"/>
</dbReference>
<dbReference type="InterPro" id="IPR006439">
    <property type="entry name" value="HAD-SF_hydro_IA"/>
</dbReference>
<dbReference type="Gene3D" id="1.20.120.710">
    <property type="entry name" value="Haloacid dehalogenase hydrolase-like domain"/>
    <property type="match status" value="1"/>
</dbReference>
<keyword evidence="3" id="KW-0460">Magnesium</keyword>
<dbReference type="EMBL" id="BMQM01000003">
    <property type="protein sequence ID" value="GGR48900.1"/>
    <property type="molecule type" value="Genomic_DNA"/>
</dbReference>
<dbReference type="SFLD" id="SFLDG01129">
    <property type="entry name" value="C1.5:_HAD__Beta-PGM__Phosphata"/>
    <property type="match status" value="1"/>
</dbReference>
<dbReference type="PANTHER" id="PTHR46470:SF4">
    <property type="entry name" value="5-AMINO-6-(5-PHOSPHO-D-RIBITYLAMINO)URACIL PHOSPHATASE YIGB"/>
    <property type="match status" value="1"/>
</dbReference>
<keyword evidence="2 4" id="KW-0378">Hydrolase</keyword>
<evidence type="ECO:0000313" key="5">
    <source>
        <dbReference type="Proteomes" id="UP000634308"/>
    </source>
</evidence>